<dbReference type="EMBL" id="CP025003">
    <property type="protein sequence ID" value="ATZ96729.1"/>
    <property type="molecule type" value="Genomic_DNA"/>
</dbReference>
<sequence length="380" mass="43535">MKIKNTICLHILMATLAILFLSVPPLVTSFDPPLTFQPLIKTLEGTPKELKEKTATISHALQGNAIFFIGASEVSTSEDEHYAVYNYFNNQLKRPVVAYGDAYIDNVAHFLLLSRFKNDLNANSKVVLQLAPDSFYGDGLPPAVFADNFPASVFNPLMEDAQARNFLVDYLQHHINEEEISHLTFAQMGIYGWNLNIVWQEISYQFAIFCEMVKNDWLAMLGIVAQPSQPWPTPPATEIVPDWDNELAHAHELNKSRQQSAETLWMDKSVFDEDPTQDVWDDAPLYPTQMEAFQATIKLLKERHVQVVVIVDAINPWAIKNSEKFQSIDKQIRSELEANQVPYLDMYAQPYQNGWNWDRLHPTDPAWVVMDRFIAESFKR</sequence>
<dbReference type="Gene3D" id="3.40.50.1110">
    <property type="entry name" value="SGNH hydrolase"/>
    <property type="match status" value="1"/>
</dbReference>
<accession>A0A2K8QTC5</accession>
<dbReference type="Proteomes" id="UP000231901">
    <property type="component" value="Chromosome"/>
</dbReference>
<keyword evidence="2" id="KW-1185">Reference proteome</keyword>
<proteinExistence type="predicted"/>
<dbReference type="Pfam" id="PF04914">
    <property type="entry name" value="DltD"/>
    <property type="match status" value="1"/>
</dbReference>
<evidence type="ECO:0000313" key="1">
    <source>
        <dbReference type="EMBL" id="ATZ96729.1"/>
    </source>
</evidence>
<evidence type="ECO:0000313" key="2">
    <source>
        <dbReference type="Proteomes" id="UP000231901"/>
    </source>
</evidence>
<organism evidence="1 2">
    <name type="scientific">Dickeya fangzhongdai</name>
    <dbReference type="NCBI Taxonomy" id="1778540"/>
    <lineage>
        <taxon>Bacteria</taxon>
        <taxon>Pseudomonadati</taxon>
        <taxon>Pseudomonadota</taxon>
        <taxon>Gammaproteobacteria</taxon>
        <taxon>Enterobacterales</taxon>
        <taxon>Pectobacteriaceae</taxon>
        <taxon>Dickeya</taxon>
    </lineage>
</organism>
<protein>
    <submittedName>
        <fullName evidence="1">DltD</fullName>
    </submittedName>
</protein>
<dbReference type="GO" id="GO:0016788">
    <property type="term" value="F:hydrolase activity, acting on ester bonds"/>
    <property type="evidence" value="ECO:0007669"/>
    <property type="project" value="UniProtKB-ARBA"/>
</dbReference>
<dbReference type="InterPro" id="IPR006998">
    <property type="entry name" value="DltD"/>
</dbReference>
<dbReference type="KEGG" id="dfn:CVE23_17250"/>
<dbReference type="SUPFAM" id="SSF52266">
    <property type="entry name" value="SGNH hydrolase"/>
    <property type="match status" value="1"/>
</dbReference>
<name>A0A2K8QTC5_9GAMM</name>
<dbReference type="InterPro" id="IPR036514">
    <property type="entry name" value="SGNH_hydro_sf"/>
</dbReference>
<reference evidence="2" key="1">
    <citation type="journal article" date="2018" name="Genome Announc.">
        <title>Complete genome sequence of a Dickeya fangzhongdai type strain causing bleeding canker of pear tree trunks.</title>
        <authorList>
            <person name="Zhao Y."/>
            <person name="Tian Y."/>
            <person name="Li X."/>
            <person name="Hu B."/>
        </authorList>
    </citation>
    <scope>NUCLEOTIDE SEQUENCE [LARGE SCALE GENOMIC DNA]</scope>
    <source>
        <strain evidence="2">DSM 101947</strain>
    </source>
</reference>
<gene>
    <name evidence="1" type="ORF">CVE23_17250</name>
</gene>
<dbReference type="AlphaFoldDB" id="A0A2K8QTC5"/>